<feature type="compositionally biased region" description="Low complexity" evidence="1">
    <location>
        <begin position="69"/>
        <end position="85"/>
    </location>
</feature>
<evidence type="ECO:0000313" key="4">
    <source>
        <dbReference type="Proteomes" id="UP000799118"/>
    </source>
</evidence>
<keyword evidence="4" id="KW-1185">Reference proteome</keyword>
<proteinExistence type="predicted"/>
<reference evidence="3" key="1">
    <citation type="journal article" date="2019" name="Environ. Microbiol.">
        <title>Fungal ecological strategies reflected in gene transcription - a case study of two litter decomposers.</title>
        <authorList>
            <person name="Barbi F."/>
            <person name="Kohler A."/>
            <person name="Barry K."/>
            <person name="Baskaran P."/>
            <person name="Daum C."/>
            <person name="Fauchery L."/>
            <person name="Ihrmark K."/>
            <person name="Kuo A."/>
            <person name="LaButti K."/>
            <person name="Lipzen A."/>
            <person name="Morin E."/>
            <person name="Grigoriev I.V."/>
            <person name="Henrissat B."/>
            <person name="Lindahl B."/>
            <person name="Martin F."/>
        </authorList>
    </citation>
    <scope>NUCLEOTIDE SEQUENCE</scope>
    <source>
        <strain evidence="3">JB14</strain>
    </source>
</reference>
<sequence length="193" mass="21058">MATRRPSLNVLRQRSLTNTSSQSLHHHHTLSANLGEVEPFTIAIADIFDAPVRLGTADMRKLVLPRRPSQPAAPTPTMSPSSPSTTLPPPLVFEGPARPRSSSSLLLTKPPRNAKASENRPSSRMHHTQSPISLTFNDDVLTHMYDGPSNITRYRYSGQKKKTDDGRKPLLAAAGIATLAAGATVFFDKEESR</sequence>
<keyword evidence="2" id="KW-1133">Transmembrane helix</keyword>
<dbReference type="Proteomes" id="UP000799118">
    <property type="component" value="Unassembled WGS sequence"/>
</dbReference>
<evidence type="ECO:0000256" key="1">
    <source>
        <dbReference type="SAM" id="MobiDB-lite"/>
    </source>
</evidence>
<organism evidence="3 4">
    <name type="scientific">Gymnopus androsaceus JB14</name>
    <dbReference type="NCBI Taxonomy" id="1447944"/>
    <lineage>
        <taxon>Eukaryota</taxon>
        <taxon>Fungi</taxon>
        <taxon>Dikarya</taxon>
        <taxon>Basidiomycota</taxon>
        <taxon>Agaricomycotina</taxon>
        <taxon>Agaricomycetes</taxon>
        <taxon>Agaricomycetidae</taxon>
        <taxon>Agaricales</taxon>
        <taxon>Marasmiineae</taxon>
        <taxon>Omphalotaceae</taxon>
        <taxon>Gymnopus</taxon>
    </lineage>
</organism>
<feature type="transmembrane region" description="Helical" evidence="2">
    <location>
        <begin position="170"/>
        <end position="187"/>
    </location>
</feature>
<accession>A0A6A4HTX1</accession>
<evidence type="ECO:0000256" key="2">
    <source>
        <dbReference type="SAM" id="Phobius"/>
    </source>
</evidence>
<feature type="region of interest" description="Disordered" evidence="1">
    <location>
        <begin position="1"/>
        <end position="27"/>
    </location>
</feature>
<gene>
    <name evidence="3" type="ORF">BT96DRAFT_917973</name>
</gene>
<feature type="region of interest" description="Disordered" evidence="1">
    <location>
        <begin position="65"/>
        <end position="129"/>
    </location>
</feature>
<name>A0A6A4HTX1_9AGAR</name>
<dbReference type="EMBL" id="ML769432">
    <property type="protein sequence ID" value="KAE9402662.1"/>
    <property type="molecule type" value="Genomic_DNA"/>
</dbReference>
<keyword evidence="2" id="KW-0472">Membrane</keyword>
<dbReference type="AlphaFoldDB" id="A0A6A4HTX1"/>
<evidence type="ECO:0000313" key="3">
    <source>
        <dbReference type="EMBL" id="KAE9402662.1"/>
    </source>
</evidence>
<keyword evidence="2" id="KW-0812">Transmembrane</keyword>
<protein>
    <submittedName>
        <fullName evidence="3">Uncharacterized protein</fullName>
    </submittedName>
</protein>
<dbReference type="OrthoDB" id="3168922at2759"/>